<proteinExistence type="predicted"/>
<dbReference type="Proteomes" id="UP000245754">
    <property type="component" value="Unassembled WGS sequence"/>
</dbReference>
<reference evidence="1 2" key="1">
    <citation type="submission" date="2018-05" db="EMBL/GenBank/DDBJ databases">
        <title>Genomic Encyclopedia of Type Strains, Phase IV (KMG-V): Genome sequencing to study the core and pangenomes of soil and plant-associated prokaryotes.</title>
        <authorList>
            <person name="Whitman W."/>
        </authorList>
    </citation>
    <scope>NUCLEOTIDE SEQUENCE [LARGE SCALE GENOMIC DNA]</scope>
    <source>
        <strain evidence="1 2">SLV-132</strain>
    </source>
</reference>
<dbReference type="AlphaFoldDB" id="A0A316EUF5"/>
<comment type="caution">
    <text evidence="1">The sequence shown here is derived from an EMBL/GenBank/DDBJ whole genome shotgun (WGS) entry which is preliminary data.</text>
</comment>
<evidence type="ECO:0000313" key="1">
    <source>
        <dbReference type="EMBL" id="PWK35646.1"/>
    </source>
</evidence>
<keyword evidence="2" id="KW-1185">Reference proteome</keyword>
<name>A0A316EUF5_9BURK</name>
<organism evidence="1 2">
    <name type="scientific">Cupriavidus plantarum</name>
    <dbReference type="NCBI Taxonomy" id="942865"/>
    <lineage>
        <taxon>Bacteria</taxon>
        <taxon>Pseudomonadati</taxon>
        <taxon>Pseudomonadota</taxon>
        <taxon>Betaproteobacteria</taxon>
        <taxon>Burkholderiales</taxon>
        <taxon>Burkholderiaceae</taxon>
        <taxon>Cupriavidus</taxon>
    </lineage>
</organism>
<evidence type="ECO:0000313" key="2">
    <source>
        <dbReference type="Proteomes" id="UP000245754"/>
    </source>
</evidence>
<accession>A0A316EUF5</accession>
<gene>
    <name evidence="1" type="ORF">C7419_102924</name>
</gene>
<dbReference type="EMBL" id="QGGT01000002">
    <property type="protein sequence ID" value="PWK35646.1"/>
    <property type="molecule type" value="Genomic_DNA"/>
</dbReference>
<protein>
    <submittedName>
        <fullName evidence="1">Uncharacterized protein</fullName>
    </submittedName>
</protein>
<sequence>MNDNESLLLMYGWIALAVMNLVLIAVAFIQYAD</sequence>